<dbReference type="eggNOG" id="ENOG502Z8K6">
    <property type="taxonomic scope" value="Bacteria"/>
</dbReference>
<dbReference type="InParanoid" id="C8X692"/>
<dbReference type="NCBIfam" id="NF042935">
    <property type="entry name" value="SCO6880_fam"/>
    <property type="match status" value="1"/>
</dbReference>
<keyword evidence="1" id="KW-1133">Transmembrane helix</keyword>
<feature type="transmembrane region" description="Helical" evidence="1">
    <location>
        <begin position="52"/>
        <end position="72"/>
    </location>
</feature>
<dbReference type="STRING" id="479431.Namu_0443"/>
<dbReference type="InterPro" id="IPR050051">
    <property type="entry name" value="EccE_dom"/>
</dbReference>
<keyword evidence="4" id="KW-1185">Reference proteome</keyword>
<dbReference type="InterPro" id="IPR049978">
    <property type="entry name" value="SCO6880-like"/>
</dbReference>
<dbReference type="AlphaFoldDB" id="C8X692"/>
<gene>
    <name evidence="3" type="ordered locus">Namu_0443</name>
</gene>
<feature type="transmembrane region" description="Helical" evidence="1">
    <location>
        <begin position="24"/>
        <end position="46"/>
    </location>
</feature>
<proteinExistence type="predicted"/>
<protein>
    <recommendedName>
        <fullName evidence="2">Type VII secretion system protein EccE domain-containing protein</fullName>
    </recommendedName>
</protein>
<keyword evidence="1" id="KW-0472">Membrane</keyword>
<dbReference type="Proteomes" id="UP000002218">
    <property type="component" value="Chromosome"/>
</dbReference>
<reference evidence="4" key="1">
    <citation type="submission" date="2009-09" db="EMBL/GenBank/DDBJ databases">
        <title>The complete genome of Nakamurella multipartita DSM 44233.</title>
        <authorList>
            <consortium name="US DOE Joint Genome Institute (JGI-PGF)"/>
            <person name="Lucas S."/>
            <person name="Copeland A."/>
            <person name="Lapidus A."/>
            <person name="Glavina del Rio T."/>
            <person name="Dalin E."/>
            <person name="Tice H."/>
            <person name="Bruce D."/>
            <person name="Goodwin L."/>
            <person name="Pitluck S."/>
            <person name="Kyrpides N."/>
            <person name="Mavromatis K."/>
            <person name="Ivanova N."/>
            <person name="Ovchinnikova G."/>
            <person name="Sims D."/>
            <person name="Meincke L."/>
            <person name="Brettin T."/>
            <person name="Detter J.C."/>
            <person name="Han C."/>
            <person name="Larimer F."/>
            <person name="Land M."/>
            <person name="Hauser L."/>
            <person name="Markowitz V."/>
            <person name="Cheng J.-F."/>
            <person name="Hugenholtz P."/>
            <person name="Woyke T."/>
            <person name="Wu D."/>
            <person name="Klenk H.-P."/>
            <person name="Eisen J.A."/>
        </authorList>
    </citation>
    <scope>NUCLEOTIDE SEQUENCE [LARGE SCALE GENOMIC DNA]</scope>
    <source>
        <strain evidence="4">ATCC 700099 / DSM 44233 / CIP 104796 / JCM 9543 / NBRC 105858 / Y-104</strain>
    </source>
</reference>
<keyword evidence="1" id="KW-0812">Transmembrane</keyword>
<dbReference type="EMBL" id="CP001737">
    <property type="protein sequence ID" value="ACV76863.1"/>
    <property type="molecule type" value="Genomic_DNA"/>
</dbReference>
<evidence type="ECO:0000256" key="1">
    <source>
        <dbReference type="SAM" id="Phobius"/>
    </source>
</evidence>
<accession>C8X692</accession>
<dbReference type="Pfam" id="PF11203">
    <property type="entry name" value="EccE"/>
    <property type="match status" value="1"/>
</dbReference>
<name>C8X692_NAKMY</name>
<evidence type="ECO:0000259" key="2">
    <source>
        <dbReference type="Pfam" id="PF11203"/>
    </source>
</evidence>
<reference evidence="3 4" key="2">
    <citation type="journal article" date="2010" name="Stand. Genomic Sci.">
        <title>Complete genome sequence of Nakamurella multipartita type strain (Y-104).</title>
        <authorList>
            <person name="Tice H."/>
            <person name="Mayilraj S."/>
            <person name="Sims D."/>
            <person name="Lapidus A."/>
            <person name="Nolan M."/>
            <person name="Lucas S."/>
            <person name="Glavina Del Rio T."/>
            <person name="Copeland A."/>
            <person name="Cheng J.F."/>
            <person name="Meincke L."/>
            <person name="Bruce D."/>
            <person name="Goodwin L."/>
            <person name="Pitluck S."/>
            <person name="Ivanova N."/>
            <person name="Mavromatis K."/>
            <person name="Ovchinnikova G."/>
            <person name="Pati A."/>
            <person name="Chen A."/>
            <person name="Palaniappan K."/>
            <person name="Land M."/>
            <person name="Hauser L."/>
            <person name="Chang Y.J."/>
            <person name="Jeffries C.D."/>
            <person name="Detter J.C."/>
            <person name="Brettin T."/>
            <person name="Rohde M."/>
            <person name="Goker M."/>
            <person name="Bristow J."/>
            <person name="Eisen J.A."/>
            <person name="Markowitz V."/>
            <person name="Hugenholtz P."/>
            <person name="Kyrpides N.C."/>
            <person name="Klenk H.P."/>
            <person name="Chen F."/>
        </authorList>
    </citation>
    <scope>NUCLEOTIDE SEQUENCE [LARGE SCALE GENOMIC DNA]</scope>
    <source>
        <strain evidence="4">ATCC 700099 / DSM 44233 / CIP 104796 / JCM 9543 / NBRC 105858 / Y-104</strain>
    </source>
</reference>
<dbReference type="KEGG" id="nml:Namu_0443"/>
<dbReference type="OrthoDB" id="3859571at2"/>
<sequence length="487" mass="52701" precursor="true">MTITEKPTSTPRTARLARRSRRGLILNLTAPQAITLFAAVVLVAAAVPTFGIGAAFWVALLVGGPLAAVALVRWDGFPLVEWSPILWHFWRRKRTRQNGFRATATPRSAGRLALPGQEARLVTLTASDGSVTVHDPWTGGYTAVLRLRAPAFLLLDPETQDAQVNGWGRVLAGICQSNLISRIQVLEQCVPDSGDGLRDYHAQHADGQDLSVWAAENYRDLMDIAGPASSRSDVLLALTLDAKRCRGLIRKSGGGHTGAVKVLAGQRRVVEAALAASSLAVEGWLTPAELAYELRCAYDPAIRPMLDYTPTVGRDLTAAGPLAVQEHWDYLRTDTAYHCVLWLIEWPRSLVYPTFLAPLVLTPGIDRRLSLIYEPVPTGKAMKQVQHDKTELISNAHDRHRLGQVENLADTDELSDTLQREAEINAGHGDIGYAGLLVVSAPTLDQLTLAVGAVRQAAIQAGCEARVLAGQQLQAFAAAALPLTRGF</sequence>
<organism evidence="3 4">
    <name type="scientific">Nakamurella multipartita (strain ATCC 700099 / DSM 44233 / CIP 104796 / JCM 9543 / NBRC 105858 / Y-104)</name>
    <name type="common">Microsphaera multipartita</name>
    <dbReference type="NCBI Taxonomy" id="479431"/>
    <lineage>
        <taxon>Bacteria</taxon>
        <taxon>Bacillati</taxon>
        <taxon>Actinomycetota</taxon>
        <taxon>Actinomycetes</taxon>
        <taxon>Nakamurellales</taxon>
        <taxon>Nakamurellaceae</taxon>
        <taxon>Nakamurella</taxon>
    </lineage>
</organism>
<dbReference type="RefSeq" id="WP_015745781.1">
    <property type="nucleotide sequence ID" value="NC_013235.1"/>
</dbReference>
<evidence type="ECO:0000313" key="3">
    <source>
        <dbReference type="EMBL" id="ACV76863.1"/>
    </source>
</evidence>
<dbReference type="HOGENOM" id="CLU_038805_0_0_11"/>
<evidence type="ECO:0000313" key="4">
    <source>
        <dbReference type="Proteomes" id="UP000002218"/>
    </source>
</evidence>
<feature type="domain" description="Type VII secretion system protein EccE" evidence="2">
    <location>
        <begin position="231"/>
        <end position="342"/>
    </location>
</feature>